<feature type="binding site" evidence="2">
    <location>
        <begin position="227"/>
        <end position="228"/>
    </location>
    <ligand>
        <name>ATP</name>
        <dbReference type="ChEBI" id="CHEBI:30616"/>
    </ligand>
</feature>
<feature type="domain" description="Fido" evidence="4">
    <location>
        <begin position="100"/>
        <end position="257"/>
    </location>
</feature>
<dbReference type="InterPro" id="IPR036597">
    <property type="entry name" value="Fido-like_dom_sf"/>
</dbReference>
<feature type="active site" evidence="1">
    <location>
        <position position="185"/>
    </location>
</feature>
<evidence type="ECO:0000256" key="2">
    <source>
        <dbReference type="PIRSR" id="PIRSR640198-2"/>
    </source>
</evidence>
<evidence type="ECO:0000256" key="1">
    <source>
        <dbReference type="PIRSR" id="PIRSR640198-1"/>
    </source>
</evidence>
<evidence type="ECO:0000313" key="6">
    <source>
        <dbReference type="Proteomes" id="UP000239833"/>
    </source>
</evidence>
<evidence type="ECO:0000259" key="4">
    <source>
        <dbReference type="PROSITE" id="PS51459"/>
    </source>
</evidence>
<dbReference type="GeneID" id="64217308"/>
<dbReference type="RefSeq" id="WP_077996624.1">
    <property type="nucleotide sequence ID" value="NZ_CP019655.1"/>
</dbReference>
<name>A0A2L1TVI2_9BACL</name>
<dbReference type="EMBL" id="CP019655">
    <property type="protein sequence ID" value="AVF24689.1"/>
    <property type="molecule type" value="Genomic_DNA"/>
</dbReference>
<dbReference type="PANTHER" id="PTHR13504">
    <property type="entry name" value="FIDO DOMAIN-CONTAINING PROTEIN DDB_G0283145"/>
    <property type="match status" value="1"/>
</dbReference>
<dbReference type="PROSITE" id="PS51459">
    <property type="entry name" value="FIDO"/>
    <property type="match status" value="1"/>
</dbReference>
<accession>A0A2L1TVI2</accession>
<evidence type="ECO:0000256" key="3">
    <source>
        <dbReference type="PIRSR" id="PIRSR640198-3"/>
    </source>
</evidence>
<dbReference type="Proteomes" id="UP000239833">
    <property type="component" value="Chromosome"/>
</dbReference>
<evidence type="ECO:0000313" key="5">
    <source>
        <dbReference type="EMBL" id="AVF24689.1"/>
    </source>
</evidence>
<dbReference type="Gene3D" id="1.10.3290.10">
    <property type="entry name" value="Fido-like domain"/>
    <property type="match status" value="1"/>
</dbReference>
<protein>
    <submittedName>
        <fullName evidence="5">Fic/DOC family protein</fullName>
    </submittedName>
</protein>
<sequence>MFKPKYQLTLKMANDLMTIERATAIVEKLPLPASILQDLMKEAREKTIMLSTRMEGNTLDEDSMRAALYQQGNGHEEQEVFNLMKAAEFLDQSDERELPITEEWIKKLHAIIRITPGRKPRLSEYREEQNMVGRRNQAGFYMPPEPQDVPMLMEDLVAWVNLPQSYEIPAPIKAGILMWQFLTIHPYMDGNGRTARMLATYVLRRSGYGLKGLFVLENFYDRRLNEYYKNLQMGLSHNYYLGRNKADLTPWLEYFVRGLAEVFEEAAIIVEEKNKELLQVEPELIRKLDPEQRLIFRYLIFEKDVITNAELGEILGISDRSLRERTRLWRENGFLVPKDPNAQRIRTHVLHTDYQALAGQIRSEPEKYQYLLSNSK</sequence>
<dbReference type="PANTHER" id="PTHR13504:SF38">
    <property type="entry name" value="FIDO DOMAIN-CONTAINING PROTEIN"/>
    <property type="match status" value="1"/>
</dbReference>
<reference evidence="6" key="1">
    <citation type="submission" date="2017-02" db="EMBL/GenBank/DDBJ databases">
        <title>Delineation of Paenibacillus larvae strains originating from foulbrood outbreaks.</title>
        <authorList>
            <person name="Beims H."/>
            <person name="Bunk B."/>
            <person name="Sproeer C."/>
            <person name="Mohr K.I."/>
            <person name="Pradella S."/>
            <person name="Guenther G."/>
            <person name="Rohde M."/>
            <person name="von der Ohe W."/>
            <person name="Steinert M."/>
        </authorList>
    </citation>
    <scope>NUCLEOTIDE SEQUENCE [LARGE SCALE GENOMIC DNA]</scope>
    <source>
        <strain evidence="6">Eric_III</strain>
    </source>
</reference>
<dbReference type="SUPFAM" id="SSF140931">
    <property type="entry name" value="Fic-like"/>
    <property type="match status" value="1"/>
</dbReference>
<dbReference type="InterPro" id="IPR040198">
    <property type="entry name" value="Fido_containing"/>
</dbReference>
<organism evidence="5 6">
    <name type="scientific">Paenibacillus larvae subsp. larvae</name>
    <dbReference type="NCBI Taxonomy" id="147375"/>
    <lineage>
        <taxon>Bacteria</taxon>
        <taxon>Bacillati</taxon>
        <taxon>Bacillota</taxon>
        <taxon>Bacilli</taxon>
        <taxon>Bacillales</taxon>
        <taxon>Paenibacillaceae</taxon>
        <taxon>Paenibacillus</taxon>
    </lineage>
</organism>
<dbReference type="InterPro" id="IPR003812">
    <property type="entry name" value="Fido"/>
</dbReference>
<keyword evidence="2" id="KW-0547">Nucleotide-binding</keyword>
<gene>
    <name evidence="5" type="ORF">ERICIII_00455</name>
</gene>
<dbReference type="Pfam" id="PF02661">
    <property type="entry name" value="Fic"/>
    <property type="match status" value="1"/>
</dbReference>
<keyword evidence="2" id="KW-0067">ATP-binding</keyword>
<dbReference type="GO" id="GO:0005524">
    <property type="term" value="F:ATP binding"/>
    <property type="evidence" value="ECO:0007669"/>
    <property type="project" value="UniProtKB-KW"/>
</dbReference>
<dbReference type="AlphaFoldDB" id="A0A2L1TVI2"/>
<feature type="binding site" evidence="2">
    <location>
        <begin position="189"/>
        <end position="196"/>
    </location>
    <ligand>
        <name>ATP</name>
        <dbReference type="ChEBI" id="CHEBI:30616"/>
    </ligand>
</feature>
<feature type="site" description="Important for autoinhibition of adenylyltransferase activity" evidence="3">
    <location>
        <position position="55"/>
    </location>
</feature>
<proteinExistence type="predicted"/>